<organism evidence="2 3">
    <name type="scientific">Reticulomyxa filosa</name>
    <dbReference type="NCBI Taxonomy" id="46433"/>
    <lineage>
        <taxon>Eukaryota</taxon>
        <taxon>Sar</taxon>
        <taxon>Rhizaria</taxon>
        <taxon>Retaria</taxon>
        <taxon>Foraminifera</taxon>
        <taxon>Monothalamids</taxon>
        <taxon>Reticulomyxidae</taxon>
        <taxon>Reticulomyxa</taxon>
    </lineage>
</organism>
<protein>
    <submittedName>
        <fullName evidence="2">Uncharacterized protein</fullName>
    </submittedName>
</protein>
<evidence type="ECO:0000256" key="1">
    <source>
        <dbReference type="SAM" id="MobiDB-lite"/>
    </source>
</evidence>
<evidence type="ECO:0000313" key="3">
    <source>
        <dbReference type="Proteomes" id="UP000023152"/>
    </source>
</evidence>
<evidence type="ECO:0000313" key="2">
    <source>
        <dbReference type="EMBL" id="ETO34234.1"/>
    </source>
</evidence>
<dbReference type="AlphaFoldDB" id="X6P836"/>
<name>X6P836_RETFI</name>
<accession>X6P836</accession>
<proteinExistence type="predicted"/>
<feature type="compositionally biased region" description="Basic and acidic residues" evidence="1">
    <location>
        <begin position="112"/>
        <end position="131"/>
    </location>
</feature>
<dbReference type="Proteomes" id="UP000023152">
    <property type="component" value="Unassembled WGS sequence"/>
</dbReference>
<keyword evidence="3" id="KW-1185">Reference proteome</keyword>
<comment type="caution">
    <text evidence="2">The sequence shown here is derived from an EMBL/GenBank/DDBJ whole genome shotgun (WGS) entry which is preliminary data.</text>
</comment>
<feature type="region of interest" description="Disordered" evidence="1">
    <location>
        <begin position="100"/>
        <end position="134"/>
    </location>
</feature>
<sequence length="173" mass="20180">MVRWIFFDKTQQSQLIALVVFTVFKKSMTVNQSNFDLFACTDTKFLSDGKIKIGKLIFFDKKIYVSAKYVNDRTAHVFLKRNASSTNSVFMLSSRDLQQKQPLRVSQQRQEWGNDKSQNKDKTKSLHEKTTFDSSEQDDAVRKCKHIVNKYVHLCGFVRHSRSSQKQKWLVSG</sequence>
<dbReference type="EMBL" id="ASPP01002749">
    <property type="protein sequence ID" value="ETO34234.1"/>
    <property type="molecule type" value="Genomic_DNA"/>
</dbReference>
<reference evidence="2 3" key="1">
    <citation type="journal article" date="2013" name="Curr. Biol.">
        <title>The Genome of the Foraminiferan Reticulomyxa filosa.</title>
        <authorList>
            <person name="Glockner G."/>
            <person name="Hulsmann N."/>
            <person name="Schleicher M."/>
            <person name="Noegel A.A."/>
            <person name="Eichinger L."/>
            <person name="Gallinger C."/>
            <person name="Pawlowski J."/>
            <person name="Sierra R."/>
            <person name="Euteneuer U."/>
            <person name="Pillet L."/>
            <person name="Moustafa A."/>
            <person name="Platzer M."/>
            <person name="Groth M."/>
            <person name="Szafranski K."/>
            <person name="Schliwa M."/>
        </authorList>
    </citation>
    <scope>NUCLEOTIDE SEQUENCE [LARGE SCALE GENOMIC DNA]</scope>
</reference>
<feature type="compositionally biased region" description="Polar residues" evidence="1">
    <location>
        <begin position="100"/>
        <end position="111"/>
    </location>
</feature>
<gene>
    <name evidence="2" type="ORF">RFI_02861</name>
</gene>